<dbReference type="PATRIC" id="fig|1125712.3.peg.2332"/>
<name>U2V0I7_9ACTN</name>
<dbReference type="InterPro" id="IPR036812">
    <property type="entry name" value="NAD(P)_OxRdtase_dom_sf"/>
</dbReference>
<comment type="caution">
    <text evidence="2">The sequence shown here is derived from an EMBL/GenBank/DDBJ whole genome shotgun (WGS) entry which is preliminary data.</text>
</comment>
<reference evidence="2 3" key="1">
    <citation type="submission" date="2013-08" db="EMBL/GenBank/DDBJ databases">
        <authorList>
            <person name="Durkin A.S."/>
            <person name="Haft D.R."/>
            <person name="McCorrison J."/>
            <person name="Torralba M."/>
            <person name="Gillis M."/>
            <person name="Haft D.H."/>
            <person name="Methe B."/>
            <person name="Sutton G."/>
            <person name="Nelson K.E."/>
        </authorList>
    </citation>
    <scope>NUCLEOTIDE SEQUENCE [LARGE SCALE GENOMIC DNA]</scope>
    <source>
        <strain evidence="2 3">F0195</strain>
    </source>
</reference>
<dbReference type="InterPro" id="IPR050523">
    <property type="entry name" value="AKR_Detox_Biosynth"/>
</dbReference>
<proteinExistence type="predicted"/>
<keyword evidence="3" id="KW-1185">Reference proteome</keyword>
<evidence type="ECO:0000313" key="2">
    <source>
        <dbReference type="EMBL" id="ERL06196.1"/>
    </source>
</evidence>
<dbReference type="AlphaFoldDB" id="U2V0I7"/>
<dbReference type="InterPro" id="IPR023210">
    <property type="entry name" value="NADP_OxRdtase_dom"/>
</dbReference>
<gene>
    <name evidence="2" type="ORF">HMPREF1316_0673</name>
</gene>
<dbReference type="EMBL" id="AWEZ01000069">
    <property type="protein sequence ID" value="ERL06196.1"/>
    <property type="molecule type" value="Genomic_DNA"/>
</dbReference>
<dbReference type="Pfam" id="PF00248">
    <property type="entry name" value="Aldo_ket_red"/>
    <property type="match status" value="1"/>
</dbReference>
<dbReference type="STRING" id="1125712.HMPREF1316_0673"/>
<evidence type="ECO:0000259" key="1">
    <source>
        <dbReference type="Pfam" id="PF00248"/>
    </source>
</evidence>
<protein>
    <submittedName>
        <fullName evidence="2">Oxidoreductase, aldo/keto reductase family protein</fullName>
    </submittedName>
</protein>
<dbReference type="CDD" id="cd19092">
    <property type="entry name" value="AKR_BsYcsN_EcYdhF-like"/>
    <property type="match status" value="1"/>
</dbReference>
<organism evidence="2 3">
    <name type="scientific">Olsenella profusa F0195</name>
    <dbReference type="NCBI Taxonomy" id="1125712"/>
    <lineage>
        <taxon>Bacteria</taxon>
        <taxon>Bacillati</taxon>
        <taxon>Actinomycetota</taxon>
        <taxon>Coriobacteriia</taxon>
        <taxon>Coriobacteriales</taxon>
        <taxon>Atopobiaceae</taxon>
        <taxon>Olsenella</taxon>
    </lineage>
</organism>
<evidence type="ECO:0000313" key="3">
    <source>
        <dbReference type="Proteomes" id="UP000016638"/>
    </source>
</evidence>
<dbReference type="eggNOG" id="COG4989">
    <property type="taxonomic scope" value="Bacteria"/>
</dbReference>
<dbReference type="PANTHER" id="PTHR43364">
    <property type="entry name" value="NADH-SPECIFIC METHYLGLYOXAL REDUCTASE-RELATED"/>
    <property type="match status" value="1"/>
</dbReference>
<dbReference type="PANTHER" id="PTHR43364:SF1">
    <property type="entry name" value="OXIDOREDUCTASE YDHF"/>
    <property type="match status" value="1"/>
</dbReference>
<dbReference type="GO" id="GO:0005829">
    <property type="term" value="C:cytosol"/>
    <property type="evidence" value="ECO:0007669"/>
    <property type="project" value="TreeGrafter"/>
</dbReference>
<accession>U2V0I7</accession>
<dbReference type="Gene3D" id="3.20.20.100">
    <property type="entry name" value="NADP-dependent oxidoreductase domain"/>
    <property type="match status" value="1"/>
</dbReference>
<dbReference type="RefSeq" id="WP_021727252.1">
    <property type="nucleotide sequence ID" value="NZ_AWEZ01000069.1"/>
</dbReference>
<feature type="domain" description="NADP-dependent oxidoreductase" evidence="1">
    <location>
        <begin position="16"/>
        <end position="301"/>
    </location>
</feature>
<sequence length="311" mass="34612">MRYVAFGTRRVKVSEVILGLMRIGEMTPTQVAELVQTGLDAGVNALDTADIYGDGLCEEILGDTFAANRGLRDRVWLQTKVGIRRHEDPTFTYFDFSKEHIIEGVNASLKRLQTDHVDSLLLHRPDVLMVPEEVADAFQTLHDQGKVLDFGVSNQNPALMGRLQHYIGFPLVVNQVQLSVAFAPAFEGAFNVNMENDASPMRDGGIFEYACLHDQVIQAWSVMQHGYFQGVFLGDSSYAALNESLERIAGEHDTSPTAVAIAWVLRHPAKMQAVIGTTKPERVRLSAAACDFELTREEWYELYLAAGRQLP</sequence>
<dbReference type="Proteomes" id="UP000016638">
    <property type="component" value="Unassembled WGS sequence"/>
</dbReference>
<dbReference type="OrthoDB" id="3190637at2"/>
<dbReference type="SUPFAM" id="SSF51430">
    <property type="entry name" value="NAD(P)-linked oxidoreductase"/>
    <property type="match status" value="1"/>
</dbReference>